<dbReference type="InterPro" id="IPR015262">
    <property type="entry name" value="tRNA_Ile_lys_synt_subst-bd"/>
</dbReference>
<name>A0AAU7QBU2_9GAMM</name>
<dbReference type="EMBL" id="CP157947">
    <property type="protein sequence ID" value="XBS70408.1"/>
    <property type="molecule type" value="Genomic_DNA"/>
</dbReference>
<protein>
    <submittedName>
        <fullName evidence="2">TilS substrate-binding domain-containing protein</fullName>
    </submittedName>
</protein>
<dbReference type="AlphaFoldDB" id="A0AAU7QBU2"/>
<evidence type="ECO:0000313" key="2">
    <source>
        <dbReference type="EMBL" id="XBS70408.1"/>
    </source>
</evidence>
<dbReference type="Pfam" id="PF09179">
    <property type="entry name" value="TilS"/>
    <property type="match status" value="1"/>
</dbReference>
<evidence type="ECO:0000259" key="1">
    <source>
        <dbReference type="Pfam" id="PF09179"/>
    </source>
</evidence>
<feature type="domain" description="tRNA(Ile)-lysidine synthase substrate-binding" evidence="1">
    <location>
        <begin position="18"/>
        <end position="45"/>
    </location>
</feature>
<sequence>MTAKDDIYQTILHAVRPLTIADLQAEHPAVARRTLQRWLRQFTAAGKVRAQGGRTRAALCDCPL</sequence>
<proteinExistence type="predicted"/>
<organism evidence="2">
    <name type="scientific">Acerihabitans sp. KWT182</name>
    <dbReference type="NCBI Taxonomy" id="3157919"/>
    <lineage>
        <taxon>Bacteria</taxon>
        <taxon>Pseudomonadati</taxon>
        <taxon>Pseudomonadota</taxon>
        <taxon>Gammaproteobacteria</taxon>
        <taxon>Enterobacterales</taxon>
        <taxon>Pectobacteriaceae</taxon>
        <taxon>Acerihabitans</taxon>
    </lineage>
</organism>
<dbReference type="GO" id="GO:0005737">
    <property type="term" value="C:cytoplasm"/>
    <property type="evidence" value="ECO:0007669"/>
    <property type="project" value="InterPro"/>
</dbReference>
<reference evidence="2" key="1">
    <citation type="submission" date="2024-06" db="EMBL/GenBank/DDBJ databases">
        <authorList>
            <person name="Coelho C."/>
            <person name="Bento M."/>
            <person name="Garcia E."/>
            <person name="Camelo A."/>
            <person name="Brandao I."/>
            <person name="Espirito Santo C."/>
            <person name="Trovao J."/>
            <person name="Verissimo A."/>
            <person name="Costa J."/>
            <person name="Tiago I."/>
        </authorList>
    </citation>
    <scope>NUCLEOTIDE SEQUENCE</scope>
    <source>
        <strain evidence="2">KWT182</strain>
    </source>
</reference>
<dbReference type="GO" id="GO:0005524">
    <property type="term" value="F:ATP binding"/>
    <property type="evidence" value="ECO:0007669"/>
    <property type="project" value="InterPro"/>
</dbReference>
<accession>A0AAU7QBU2</accession>
<dbReference type="GO" id="GO:0008033">
    <property type="term" value="P:tRNA processing"/>
    <property type="evidence" value="ECO:0007669"/>
    <property type="project" value="InterPro"/>
</dbReference>
<dbReference type="GO" id="GO:0016879">
    <property type="term" value="F:ligase activity, forming carbon-nitrogen bonds"/>
    <property type="evidence" value="ECO:0007669"/>
    <property type="project" value="InterPro"/>
</dbReference>
<gene>
    <name evidence="2" type="ORF">ABK905_03950</name>
</gene>